<gene>
    <name evidence="1" type="ORF">U473_07245</name>
</gene>
<dbReference type="Proteomes" id="UP000070352">
    <property type="component" value="Unassembled WGS sequence"/>
</dbReference>
<name>A0A135L4B6_9BACI</name>
<accession>A0A135L4B6</accession>
<dbReference type="OrthoDB" id="2971177at2"/>
<evidence type="ECO:0000313" key="2">
    <source>
        <dbReference type="Proteomes" id="UP000070352"/>
    </source>
</evidence>
<dbReference type="RefSeq" id="WP_068724811.1">
    <property type="nucleotide sequence ID" value="NZ_LSKU01000001.1"/>
</dbReference>
<dbReference type="EMBL" id="LSKU01000001">
    <property type="protein sequence ID" value="KXG43826.1"/>
    <property type="molecule type" value="Genomic_DNA"/>
</dbReference>
<comment type="caution">
    <text evidence="1">The sequence shown here is derived from an EMBL/GenBank/DDBJ whole genome shotgun (WGS) entry which is preliminary data.</text>
</comment>
<reference evidence="1 2" key="1">
    <citation type="submission" date="2016-02" db="EMBL/GenBank/DDBJ databases">
        <title>Draft Genome for Tepidibacillus decaturensis nov. sp. Strain Z9, an Anaerobic, Moderately Thermophilic and Heterotrophic Bacterium from Deep Subsurface of the Illinois Basin, USA.</title>
        <authorList>
            <person name="Dong Y."/>
            <person name="Chang J.Y."/>
            <person name="Sanford R."/>
            <person name="Fouke B.W."/>
        </authorList>
    </citation>
    <scope>NUCLEOTIDE SEQUENCE [LARGE SCALE GENOMIC DNA]</scope>
    <source>
        <strain evidence="1 2">Z9</strain>
    </source>
</reference>
<evidence type="ECO:0000313" key="1">
    <source>
        <dbReference type="EMBL" id="KXG43826.1"/>
    </source>
</evidence>
<dbReference type="AlphaFoldDB" id="A0A135L4B6"/>
<proteinExistence type="predicted"/>
<organism evidence="1 2">
    <name type="scientific">Tepidibacillus decaturensis</name>
    <dbReference type="NCBI Taxonomy" id="1413211"/>
    <lineage>
        <taxon>Bacteria</taxon>
        <taxon>Bacillati</taxon>
        <taxon>Bacillota</taxon>
        <taxon>Bacilli</taxon>
        <taxon>Bacillales</taxon>
        <taxon>Bacillaceae</taxon>
        <taxon>Tepidibacillus</taxon>
    </lineage>
</organism>
<sequence>MHINVKSGFKIVKPSSRIDKVFESQGFKKKGGKDFPYYRLRIDDICTRTSYELQIPIQEIYLSPKESLYKFQEMIIHTRSPVKPHQIPEAIIQAAKEKMNEVFSTLSESKPSIKI</sequence>
<keyword evidence="2" id="KW-1185">Reference proteome</keyword>
<protein>
    <submittedName>
        <fullName evidence="1">Uncharacterized protein</fullName>
    </submittedName>
</protein>